<dbReference type="HOGENOM" id="CLU_2521716_0_0_9"/>
<reference evidence="1 2" key="1">
    <citation type="submission" date="2009-01" db="EMBL/GenBank/DDBJ databases">
        <title>Complete sequence of Clostridium cellulolyticum H10.</title>
        <authorList>
            <consortium name="US DOE Joint Genome Institute"/>
            <person name="Lucas S."/>
            <person name="Copeland A."/>
            <person name="Lapidus A."/>
            <person name="Glavina del Rio T."/>
            <person name="Dalin E."/>
            <person name="Tice H."/>
            <person name="Bruce D."/>
            <person name="Goodwin L."/>
            <person name="Pitluck S."/>
            <person name="Chertkov O."/>
            <person name="Saunders E."/>
            <person name="Brettin T."/>
            <person name="Detter J.C."/>
            <person name="Han C."/>
            <person name="Larimer F."/>
            <person name="Land M."/>
            <person name="Hauser L."/>
            <person name="Kyrpides N."/>
            <person name="Ivanova N."/>
            <person name="Zhou J."/>
            <person name="Richardson P."/>
        </authorList>
    </citation>
    <scope>NUCLEOTIDE SEQUENCE [LARGE SCALE GENOMIC DNA]</scope>
    <source>
        <strain evidence="2">ATCC 35319 / DSM 5812 / JCM 6584 / H10</strain>
    </source>
</reference>
<sequence length="84" mass="10524">MLKKWFKRFQWKISRWWYREKLWCGWWYCERCEKMHSPFKNKYEFSEEGNYECSQGVYDLPVPTAYEGDPDYFYSLAKNLHKVG</sequence>
<dbReference type="Proteomes" id="UP000001349">
    <property type="component" value="Chromosome"/>
</dbReference>
<dbReference type="EMBL" id="CP001348">
    <property type="protein sequence ID" value="ACL77603.1"/>
    <property type="molecule type" value="Genomic_DNA"/>
</dbReference>
<evidence type="ECO:0000313" key="1">
    <source>
        <dbReference type="EMBL" id="ACL77603.1"/>
    </source>
</evidence>
<protein>
    <submittedName>
        <fullName evidence="1">Uncharacterized protein</fullName>
    </submittedName>
</protein>
<proteinExistence type="predicted"/>
<dbReference type="KEGG" id="cce:Ccel_3314"/>
<dbReference type="AlphaFoldDB" id="B8I147"/>
<name>B8I147_RUMCH</name>
<accession>B8I147</accession>
<organism evidence="1 2">
    <name type="scientific">Ruminiclostridium cellulolyticum (strain ATCC 35319 / DSM 5812 / JCM 6584 / H10)</name>
    <name type="common">Clostridium cellulolyticum</name>
    <dbReference type="NCBI Taxonomy" id="394503"/>
    <lineage>
        <taxon>Bacteria</taxon>
        <taxon>Bacillati</taxon>
        <taxon>Bacillota</taxon>
        <taxon>Clostridia</taxon>
        <taxon>Eubacteriales</taxon>
        <taxon>Oscillospiraceae</taxon>
        <taxon>Ruminiclostridium</taxon>
    </lineage>
</organism>
<keyword evidence="2" id="KW-1185">Reference proteome</keyword>
<dbReference type="RefSeq" id="WP_015926655.1">
    <property type="nucleotide sequence ID" value="NC_011898.1"/>
</dbReference>
<gene>
    <name evidence="1" type="ordered locus">Ccel_3314</name>
</gene>
<evidence type="ECO:0000313" key="2">
    <source>
        <dbReference type="Proteomes" id="UP000001349"/>
    </source>
</evidence>
<dbReference type="STRING" id="394503.Ccel_3314"/>